<proteinExistence type="predicted"/>
<dbReference type="OrthoDB" id="8020907at2759"/>
<evidence type="ECO:0000313" key="2">
    <source>
        <dbReference type="Proteomes" id="UP001107558"/>
    </source>
</evidence>
<gene>
    <name evidence="1" type="ORF">PVAND_015450</name>
</gene>
<dbReference type="EMBL" id="JADBJN010000004">
    <property type="protein sequence ID" value="KAG5667470.1"/>
    <property type="molecule type" value="Genomic_DNA"/>
</dbReference>
<accession>A0A9J6BD35</accession>
<dbReference type="InterPro" id="IPR035992">
    <property type="entry name" value="Ricin_B-like_lectins"/>
</dbReference>
<reference evidence="1" key="1">
    <citation type="submission" date="2021-03" db="EMBL/GenBank/DDBJ databases">
        <title>Chromosome level genome of the anhydrobiotic midge Polypedilum vanderplanki.</title>
        <authorList>
            <person name="Yoshida Y."/>
            <person name="Kikawada T."/>
            <person name="Gusev O."/>
        </authorList>
    </citation>
    <scope>NUCLEOTIDE SEQUENCE</scope>
    <source>
        <strain evidence="1">NIAS01</strain>
        <tissue evidence="1">Whole body or cell culture</tissue>
    </source>
</reference>
<dbReference type="AlphaFoldDB" id="A0A9J6BD35"/>
<name>A0A9J6BD35_POLVA</name>
<dbReference type="SUPFAM" id="SSF50370">
    <property type="entry name" value="Ricin B-like lectins"/>
    <property type="match status" value="1"/>
</dbReference>
<dbReference type="Proteomes" id="UP001107558">
    <property type="component" value="Chromosome 4"/>
</dbReference>
<protein>
    <submittedName>
        <fullName evidence="1">Uncharacterized protein</fullName>
    </submittedName>
</protein>
<evidence type="ECO:0000313" key="1">
    <source>
        <dbReference type="EMBL" id="KAG5667470.1"/>
    </source>
</evidence>
<dbReference type="CDD" id="cd23667">
    <property type="entry name" value="beta-trefoil_Ricin_CqDVP-like"/>
    <property type="match status" value="1"/>
</dbReference>
<sequence length="280" mass="33943">MNINGIIYDENLQYFNMINQFANLSSTKPKLTILINDLINNDNEFPSSHERYLEDVFKITENQNEELKLLIKDAFEVTNIRRLSNTISANEEEKLIENLLSPNELVRKQQKSSSRMLNSANFEGTYCLINRFFDEYLYADANPYNYDDKIRNIFTFKTHSRPHSEIWELIQVEPYERFYYIKNKERGEFLYAESEDYAFDNDRRRVFTWIPKDDHNKVKFQWKVDFNAPLGEFFTILNREYQEYLYAFNGSGLNEYKRRIFTWRRKNKFDIQMLWKLVPC</sequence>
<keyword evidence="2" id="KW-1185">Reference proteome</keyword>
<comment type="caution">
    <text evidence="1">The sequence shown here is derived from an EMBL/GenBank/DDBJ whole genome shotgun (WGS) entry which is preliminary data.</text>
</comment>
<organism evidence="1 2">
    <name type="scientific">Polypedilum vanderplanki</name>
    <name type="common">Sleeping chironomid midge</name>
    <dbReference type="NCBI Taxonomy" id="319348"/>
    <lineage>
        <taxon>Eukaryota</taxon>
        <taxon>Metazoa</taxon>
        <taxon>Ecdysozoa</taxon>
        <taxon>Arthropoda</taxon>
        <taxon>Hexapoda</taxon>
        <taxon>Insecta</taxon>
        <taxon>Pterygota</taxon>
        <taxon>Neoptera</taxon>
        <taxon>Endopterygota</taxon>
        <taxon>Diptera</taxon>
        <taxon>Nematocera</taxon>
        <taxon>Chironomoidea</taxon>
        <taxon>Chironomidae</taxon>
        <taxon>Chironominae</taxon>
        <taxon>Polypedilum</taxon>
        <taxon>Polypedilum</taxon>
    </lineage>
</organism>